<dbReference type="AlphaFoldDB" id="A0A1I9WKC0"/>
<dbReference type="InterPro" id="IPR036257">
    <property type="entry name" value="Cyt_c_oxidase_su2_TM_sf"/>
</dbReference>
<keyword evidence="7" id="KW-0679">Respiratory chain</keyword>
<geneLocation type="mitochondrion" evidence="21"/>
<comment type="similarity">
    <text evidence="3">Belongs to the cytochrome c oxidase subunit 2 family.</text>
</comment>
<dbReference type="PRINTS" id="PR01166">
    <property type="entry name" value="CYCOXIDASEII"/>
</dbReference>
<reference evidence="21" key="1">
    <citation type="submission" date="2016-04" db="EMBL/GenBank/DDBJ databases">
        <title>Mitochondrial genome of the christmas tree worm Spirobranchus giganteus (Annelida: Serpulidae) reveals complete different aspects within mitochondrial Annelida evolution.</title>
        <authorList>
            <person name="Seixas V.C."/>
            <person name="Russo C.A.M."/>
            <person name="Paiva P.C."/>
        </authorList>
    </citation>
    <scope>NUCLEOTIDE SEQUENCE</scope>
</reference>
<dbReference type="EMBL" id="KX156257">
    <property type="protein sequence ID" value="APA32615.1"/>
    <property type="molecule type" value="Genomic_DNA"/>
</dbReference>
<dbReference type="PANTHER" id="PTHR22888">
    <property type="entry name" value="CYTOCHROME C OXIDASE, SUBUNIT II"/>
    <property type="match status" value="1"/>
</dbReference>
<evidence type="ECO:0000256" key="17">
    <source>
        <dbReference type="ARBA" id="ARBA00049512"/>
    </source>
</evidence>
<evidence type="ECO:0000256" key="12">
    <source>
        <dbReference type="ARBA" id="ARBA00022982"/>
    </source>
</evidence>
<keyword evidence="13 18" id="KW-1133">Transmembrane helix</keyword>
<comment type="subcellular location">
    <subcellularLocation>
        <location evidence="2">Membrane</location>
        <topology evidence="2">Multi-pass membrane protein</topology>
    </subcellularLocation>
</comment>
<keyword evidence="15 18" id="KW-0472">Membrane</keyword>
<evidence type="ECO:0000256" key="7">
    <source>
        <dbReference type="ARBA" id="ARBA00022660"/>
    </source>
</evidence>
<dbReference type="Gene3D" id="1.10.287.90">
    <property type="match status" value="1"/>
</dbReference>
<protein>
    <recommendedName>
        <fullName evidence="5">Cytochrome c oxidase subunit 2</fullName>
        <ecNumber evidence="4">7.1.1.9</ecNumber>
    </recommendedName>
    <alternativeName>
        <fullName evidence="16">Cytochrome c oxidase polypeptide II</fullName>
    </alternativeName>
</protein>
<evidence type="ECO:0000313" key="21">
    <source>
        <dbReference type="EMBL" id="APA32615.1"/>
    </source>
</evidence>
<keyword evidence="6" id="KW-0813">Transport</keyword>
<accession>A0A1I9WKC0</accession>
<dbReference type="PROSITE" id="PS00078">
    <property type="entry name" value="COX2"/>
    <property type="match status" value="1"/>
</dbReference>
<dbReference type="PROSITE" id="PS50999">
    <property type="entry name" value="COX2_TM"/>
    <property type="match status" value="1"/>
</dbReference>
<evidence type="ECO:0000256" key="6">
    <source>
        <dbReference type="ARBA" id="ARBA00022448"/>
    </source>
</evidence>
<keyword evidence="9" id="KW-0479">Metal-binding</keyword>
<evidence type="ECO:0000256" key="15">
    <source>
        <dbReference type="ARBA" id="ARBA00023136"/>
    </source>
</evidence>
<dbReference type="GO" id="GO:0004129">
    <property type="term" value="F:cytochrome-c oxidase activity"/>
    <property type="evidence" value="ECO:0007669"/>
    <property type="project" value="UniProtKB-EC"/>
</dbReference>
<keyword evidence="8 18" id="KW-0812">Transmembrane</keyword>
<dbReference type="InterPro" id="IPR008972">
    <property type="entry name" value="Cupredoxin"/>
</dbReference>
<dbReference type="GO" id="GO:0005507">
    <property type="term" value="F:copper ion binding"/>
    <property type="evidence" value="ECO:0007669"/>
    <property type="project" value="InterPro"/>
</dbReference>
<evidence type="ECO:0000256" key="5">
    <source>
        <dbReference type="ARBA" id="ARBA00015946"/>
    </source>
</evidence>
<evidence type="ECO:0000256" key="14">
    <source>
        <dbReference type="ARBA" id="ARBA00023008"/>
    </source>
</evidence>
<dbReference type="SUPFAM" id="SSF49503">
    <property type="entry name" value="Cupredoxins"/>
    <property type="match status" value="1"/>
</dbReference>
<feature type="domain" description="Cytochrome oxidase subunit II transmembrane region profile" evidence="20">
    <location>
        <begin position="1"/>
        <end position="62"/>
    </location>
</feature>
<evidence type="ECO:0000256" key="13">
    <source>
        <dbReference type="ARBA" id="ARBA00022989"/>
    </source>
</evidence>
<dbReference type="PANTHER" id="PTHR22888:SF9">
    <property type="entry name" value="CYTOCHROME C OXIDASE SUBUNIT 2"/>
    <property type="match status" value="1"/>
</dbReference>
<dbReference type="InterPro" id="IPR045187">
    <property type="entry name" value="CcO_II"/>
</dbReference>
<dbReference type="EC" id="7.1.1.9" evidence="4"/>
<feature type="domain" description="Cytochrome oxidase subunit II copper A binding" evidence="19">
    <location>
        <begin position="63"/>
        <end position="209"/>
    </location>
</feature>
<dbReference type="GO" id="GO:0042773">
    <property type="term" value="P:ATP synthesis coupled electron transport"/>
    <property type="evidence" value="ECO:0007669"/>
    <property type="project" value="TreeGrafter"/>
</dbReference>
<name>A0A1I9WKC0_9ANNE</name>
<keyword evidence="12" id="KW-0249">Electron transport</keyword>
<keyword evidence="10" id="KW-0460">Magnesium</keyword>
<keyword evidence="21" id="KW-0496">Mitochondrion</keyword>
<comment type="catalytic activity">
    <reaction evidence="17">
        <text>4 Fe(II)-[cytochrome c] + O2 + 8 H(+)(in) = 4 Fe(III)-[cytochrome c] + 2 H2O + 4 H(+)(out)</text>
        <dbReference type="Rhea" id="RHEA:11436"/>
        <dbReference type="Rhea" id="RHEA-COMP:10350"/>
        <dbReference type="Rhea" id="RHEA-COMP:14399"/>
        <dbReference type="ChEBI" id="CHEBI:15377"/>
        <dbReference type="ChEBI" id="CHEBI:15378"/>
        <dbReference type="ChEBI" id="CHEBI:15379"/>
        <dbReference type="ChEBI" id="CHEBI:29033"/>
        <dbReference type="ChEBI" id="CHEBI:29034"/>
        <dbReference type="EC" id="7.1.1.9"/>
    </reaction>
    <physiologicalReaction direction="left-to-right" evidence="17">
        <dbReference type="Rhea" id="RHEA:11437"/>
    </physiologicalReaction>
</comment>
<feature type="transmembrane region" description="Helical" evidence="18">
    <location>
        <begin position="35"/>
        <end position="57"/>
    </location>
</feature>
<evidence type="ECO:0000256" key="18">
    <source>
        <dbReference type="SAM" id="Phobius"/>
    </source>
</evidence>
<evidence type="ECO:0000256" key="11">
    <source>
        <dbReference type="ARBA" id="ARBA00022967"/>
    </source>
</evidence>
<dbReference type="Gene3D" id="2.60.40.420">
    <property type="entry name" value="Cupredoxins - blue copper proteins"/>
    <property type="match status" value="1"/>
</dbReference>
<dbReference type="GO" id="GO:0016020">
    <property type="term" value="C:membrane"/>
    <property type="evidence" value="ECO:0007669"/>
    <property type="project" value="UniProtKB-SubCell"/>
</dbReference>
<evidence type="ECO:0000256" key="10">
    <source>
        <dbReference type="ARBA" id="ARBA00022842"/>
    </source>
</evidence>
<evidence type="ECO:0000256" key="4">
    <source>
        <dbReference type="ARBA" id="ARBA00012949"/>
    </source>
</evidence>
<keyword evidence="11" id="KW-1278">Translocase</keyword>
<comment type="cofactor">
    <cofactor evidence="1">
        <name>Cu cation</name>
        <dbReference type="ChEBI" id="CHEBI:23378"/>
    </cofactor>
</comment>
<evidence type="ECO:0000256" key="9">
    <source>
        <dbReference type="ARBA" id="ARBA00022723"/>
    </source>
</evidence>
<evidence type="ECO:0000256" key="8">
    <source>
        <dbReference type="ARBA" id="ARBA00022692"/>
    </source>
</evidence>
<gene>
    <name evidence="21" type="primary">CO2</name>
</gene>
<evidence type="ECO:0000256" key="1">
    <source>
        <dbReference type="ARBA" id="ARBA00001935"/>
    </source>
</evidence>
<sequence>MATGVFSLVLITMGFALVVPNYRPWKLSNPKLEMWWSLGPLLLILIMLIPSTVILYLREANFFPVGGAKVIGHQWYWEFEIPSCKPYEEWSQKKGEVYAICCDSYGIVEEDLQLGEERWVSTDSRLVLPSQASFRLVCTSEDVIHNWNLKSSGTSVDCVPGRLNQHRWLVDACGVFSGLCSELCGVGHSHMPCGAESILYRKWLNWLAGYFE</sequence>
<dbReference type="SUPFAM" id="SSF81464">
    <property type="entry name" value="Cytochrome c oxidase subunit II-like, transmembrane region"/>
    <property type="match status" value="1"/>
</dbReference>
<organism evidence="21">
    <name type="scientific">Spirobranchus giganteus</name>
    <dbReference type="NCBI Taxonomy" id="1914524"/>
    <lineage>
        <taxon>Eukaryota</taxon>
        <taxon>Metazoa</taxon>
        <taxon>Spiralia</taxon>
        <taxon>Lophotrochozoa</taxon>
        <taxon>Annelida</taxon>
        <taxon>Polychaeta</taxon>
        <taxon>Sedentaria</taxon>
        <taxon>Canalipalpata</taxon>
        <taxon>Sabellida</taxon>
        <taxon>Serpulidae</taxon>
        <taxon>Spirobranchus</taxon>
    </lineage>
</organism>
<keyword evidence="14" id="KW-0186">Copper</keyword>
<dbReference type="InterPro" id="IPR011759">
    <property type="entry name" value="Cyt_c_oxidase_su2_TM_dom"/>
</dbReference>
<dbReference type="PROSITE" id="PS50857">
    <property type="entry name" value="COX2_CUA"/>
    <property type="match status" value="1"/>
</dbReference>
<evidence type="ECO:0000256" key="16">
    <source>
        <dbReference type="ARBA" id="ARBA00031389"/>
    </source>
</evidence>
<evidence type="ECO:0000259" key="20">
    <source>
        <dbReference type="PROSITE" id="PS50999"/>
    </source>
</evidence>
<dbReference type="Pfam" id="PF00116">
    <property type="entry name" value="COX2"/>
    <property type="match status" value="1"/>
</dbReference>
<evidence type="ECO:0000256" key="2">
    <source>
        <dbReference type="ARBA" id="ARBA00004141"/>
    </source>
</evidence>
<dbReference type="InterPro" id="IPR001505">
    <property type="entry name" value="Copper_CuA"/>
</dbReference>
<evidence type="ECO:0000256" key="3">
    <source>
        <dbReference type="ARBA" id="ARBA00007866"/>
    </source>
</evidence>
<dbReference type="InterPro" id="IPR002429">
    <property type="entry name" value="CcO_II-like_C"/>
</dbReference>
<proteinExistence type="inferred from homology"/>
<evidence type="ECO:0000259" key="19">
    <source>
        <dbReference type="PROSITE" id="PS50857"/>
    </source>
</evidence>